<dbReference type="Gene3D" id="3.40.50.1820">
    <property type="entry name" value="alpha/beta hydrolase"/>
    <property type="match status" value="1"/>
</dbReference>
<dbReference type="PANTHER" id="PTHR43037:SF1">
    <property type="entry name" value="BLL1128 PROTEIN"/>
    <property type="match status" value="1"/>
</dbReference>
<dbReference type="AlphaFoldDB" id="A0A5K7SA96"/>
<keyword evidence="3" id="KW-1185">Reference proteome</keyword>
<dbReference type="KEGG" id="anf:AQPE_2663"/>
<dbReference type="InterPro" id="IPR029058">
    <property type="entry name" value="AB_hydrolase_fold"/>
</dbReference>
<reference evidence="2" key="1">
    <citation type="journal article" date="2020" name="Int. J. Syst. Evol. Microbiol.">
        <title>Aquipluma nitroreducens gen. nov. sp. nov., a novel facultatively anaerobic bacterium isolated from a freshwater lake.</title>
        <authorList>
            <person name="Watanabe M."/>
            <person name="Kojima H."/>
            <person name="Fukui M."/>
        </authorList>
    </citation>
    <scope>NUCLEOTIDE SEQUENCE</scope>
    <source>
        <strain evidence="2">MeG22</strain>
    </source>
</reference>
<dbReference type="EMBL" id="AP018694">
    <property type="protein sequence ID" value="BBE18501.1"/>
    <property type="molecule type" value="Genomic_DNA"/>
</dbReference>
<evidence type="ECO:0008006" key="4">
    <source>
        <dbReference type="Google" id="ProtNLM"/>
    </source>
</evidence>
<dbReference type="PANTHER" id="PTHR43037">
    <property type="entry name" value="UNNAMED PRODUCT-RELATED"/>
    <property type="match status" value="1"/>
</dbReference>
<dbReference type="InterPro" id="IPR000801">
    <property type="entry name" value="Esterase-like"/>
</dbReference>
<proteinExistence type="predicted"/>
<keyword evidence="1" id="KW-0732">Signal</keyword>
<sequence length="228" mass="26006">MPDDYGKDPNKKWPVIFYLHGRHASGKNLESLERYGLPYYLDKGKKVDFIVVSPQCPWNKNWASEDWFNPVYDEVAAKLKVDDSRVYLIGMSMGGFGTWALANRMPDRFAAISPMCGGADVKWANQLSKVPTWVFHGTADRSIPISRSEVIVKALEKLKAEIKFTRLKNMGHDISKQFDNNELYSWLLEHSLKKMPFWQEPLPFIKTIAAFKVTANPPLKSAGYAFAN</sequence>
<evidence type="ECO:0000256" key="1">
    <source>
        <dbReference type="ARBA" id="ARBA00022729"/>
    </source>
</evidence>
<dbReference type="SUPFAM" id="SSF53474">
    <property type="entry name" value="alpha/beta-Hydrolases"/>
    <property type="match status" value="1"/>
</dbReference>
<dbReference type="InterPro" id="IPR050955">
    <property type="entry name" value="Plant_Biomass_Hydrol_Est"/>
</dbReference>
<gene>
    <name evidence="2" type="ORF">AQPE_2663</name>
</gene>
<evidence type="ECO:0000313" key="2">
    <source>
        <dbReference type="EMBL" id="BBE18501.1"/>
    </source>
</evidence>
<protein>
    <recommendedName>
        <fullName evidence="4">Phospholipase</fullName>
    </recommendedName>
</protein>
<dbReference type="Proteomes" id="UP001193389">
    <property type="component" value="Chromosome"/>
</dbReference>
<organism evidence="2 3">
    <name type="scientific">Aquipluma nitroreducens</name>
    <dbReference type="NCBI Taxonomy" id="2010828"/>
    <lineage>
        <taxon>Bacteria</taxon>
        <taxon>Pseudomonadati</taxon>
        <taxon>Bacteroidota</taxon>
        <taxon>Bacteroidia</taxon>
        <taxon>Marinilabiliales</taxon>
        <taxon>Prolixibacteraceae</taxon>
        <taxon>Aquipluma</taxon>
    </lineage>
</organism>
<evidence type="ECO:0000313" key="3">
    <source>
        <dbReference type="Proteomes" id="UP001193389"/>
    </source>
</evidence>
<accession>A0A5K7SA96</accession>
<dbReference type="Pfam" id="PF00756">
    <property type="entry name" value="Esterase"/>
    <property type="match status" value="1"/>
</dbReference>
<name>A0A5K7SA96_9BACT</name>